<dbReference type="PANTHER" id="PTHR24260:SF136">
    <property type="entry name" value="GH08193P-RELATED"/>
    <property type="match status" value="1"/>
</dbReference>
<dbReference type="GeneID" id="135194101"/>
<keyword evidence="1" id="KW-1185">Reference proteome</keyword>
<dbReference type="SUPFAM" id="SSF50494">
    <property type="entry name" value="Trypsin-like serine proteases"/>
    <property type="match status" value="1"/>
</dbReference>
<protein>
    <submittedName>
        <fullName evidence="2">Uncharacterized protein LOC135194101</fullName>
    </submittedName>
</protein>
<dbReference type="Pfam" id="PF03761">
    <property type="entry name" value="DUF316"/>
    <property type="match status" value="1"/>
</dbReference>
<name>A0ABM4AU15_VANTA</name>
<dbReference type="Gene3D" id="2.40.10.10">
    <property type="entry name" value="Trypsin-like serine proteases"/>
    <property type="match status" value="3"/>
</dbReference>
<dbReference type="InterPro" id="IPR005514">
    <property type="entry name" value="DUF316"/>
</dbReference>
<proteinExistence type="predicted"/>
<accession>A0ABM4AU15</accession>
<dbReference type="InterPro" id="IPR043504">
    <property type="entry name" value="Peptidase_S1_PA_chymotrypsin"/>
</dbReference>
<dbReference type="RefSeq" id="XP_064074795.1">
    <property type="nucleotide sequence ID" value="XM_064218725.1"/>
</dbReference>
<dbReference type="InterPro" id="IPR051333">
    <property type="entry name" value="CLIP_Serine_Protease"/>
</dbReference>
<dbReference type="InterPro" id="IPR009003">
    <property type="entry name" value="Peptidase_S1_PA"/>
</dbReference>
<gene>
    <name evidence="2" type="primary">LOC135194101</name>
</gene>
<organism evidence="1 2">
    <name type="scientific">Vanessa tameamea</name>
    <name type="common">Kamehameha butterfly</name>
    <dbReference type="NCBI Taxonomy" id="334116"/>
    <lineage>
        <taxon>Eukaryota</taxon>
        <taxon>Metazoa</taxon>
        <taxon>Ecdysozoa</taxon>
        <taxon>Arthropoda</taxon>
        <taxon>Hexapoda</taxon>
        <taxon>Insecta</taxon>
        <taxon>Pterygota</taxon>
        <taxon>Neoptera</taxon>
        <taxon>Endopterygota</taxon>
        <taxon>Lepidoptera</taxon>
        <taxon>Glossata</taxon>
        <taxon>Ditrysia</taxon>
        <taxon>Papilionoidea</taxon>
        <taxon>Nymphalidae</taxon>
        <taxon>Nymphalinae</taxon>
        <taxon>Vanessa</taxon>
    </lineage>
</organism>
<sequence length="294" mass="34227">MYAISGYNKYVKDSEIDTNTCTKHMKKRIVYTCLPEAYGLVYDQLEEWSKLDIALVKVDQKYKFKDRSYIQYCAYMPTKINVNFDIKFEEAGRKAIMLGWGHVIKWREIEDKTDYNQNTLRYASTTIFSKKECKNYFDKPNLTDLIDNFMICTYEPGDLDDKGQVKRYRRKHIINLNDTTETAKRTVETDETKVFQGQDNITSSSMMFNATRRQGICQNDHGGPLISWVEGAEYIIGVASVFRVNSKSECIGPYLFTSTARNRIFIDCVLNEKNPAQNEKVQKRPQIPISNYRG</sequence>
<dbReference type="Proteomes" id="UP001652626">
    <property type="component" value="Chromosome 24"/>
</dbReference>
<reference evidence="2" key="1">
    <citation type="submission" date="2025-08" db="UniProtKB">
        <authorList>
            <consortium name="RefSeq"/>
        </authorList>
    </citation>
    <scope>IDENTIFICATION</scope>
    <source>
        <tissue evidence="2">Whole body</tissue>
    </source>
</reference>
<evidence type="ECO:0000313" key="1">
    <source>
        <dbReference type="Proteomes" id="UP001652626"/>
    </source>
</evidence>
<evidence type="ECO:0000313" key="2">
    <source>
        <dbReference type="RefSeq" id="XP_064074795.1"/>
    </source>
</evidence>
<dbReference type="PANTHER" id="PTHR24260">
    <property type="match status" value="1"/>
</dbReference>